<proteinExistence type="inferred from homology"/>
<keyword evidence="3" id="KW-0687">Ribonucleoprotein</keyword>
<evidence type="ECO:0000256" key="3">
    <source>
        <dbReference type="ARBA" id="ARBA00023274"/>
    </source>
</evidence>
<dbReference type="EMBL" id="JAKMXF010000001">
    <property type="protein sequence ID" value="KAI6662044.1"/>
    <property type="molecule type" value="Genomic_DNA"/>
</dbReference>
<organism evidence="7 8">
    <name type="scientific">Oopsacas minuta</name>
    <dbReference type="NCBI Taxonomy" id="111878"/>
    <lineage>
        <taxon>Eukaryota</taxon>
        <taxon>Metazoa</taxon>
        <taxon>Porifera</taxon>
        <taxon>Hexactinellida</taxon>
        <taxon>Hexasterophora</taxon>
        <taxon>Lyssacinosida</taxon>
        <taxon>Leucopsacidae</taxon>
        <taxon>Oopsacas</taxon>
    </lineage>
</organism>
<reference evidence="7 8" key="1">
    <citation type="journal article" date="2023" name="BMC Biol.">
        <title>The compact genome of the sponge Oopsacas minuta (Hexactinellida) is lacking key metazoan core genes.</title>
        <authorList>
            <person name="Santini S."/>
            <person name="Schenkelaars Q."/>
            <person name="Jourda C."/>
            <person name="Duchesne M."/>
            <person name="Belahbib H."/>
            <person name="Rocher C."/>
            <person name="Selva M."/>
            <person name="Riesgo A."/>
            <person name="Vervoort M."/>
            <person name="Leys S.P."/>
            <person name="Kodjabachian L."/>
            <person name="Le Bivic A."/>
            <person name="Borchiellini C."/>
            <person name="Claverie J.M."/>
            <person name="Renard E."/>
        </authorList>
    </citation>
    <scope>NUCLEOTIDE SEQUENCE [LARGE SCALE GENOMIC DNA]</scope>
    <source>
        <strain evidence="7">SPO-2</strain>
    </source>
</reference>
<evidence type="ECO:0000313" key="7">
    <source>
        <dbReference type="EMBL" id="KAI6662044.1"/>
    </source>
</evidence>
<dbReference type="Proteomes" id="UP001165289">
    <property type="component" value="Unassembled WGS sequence"/>
</dbReference>
<name>A0AAV7KTB4_9METZ</name>
<feature type="domain" description="Ribosomal protein L9" evidence="6">
    <location>
        <begin position="48"/>
        <end position="84"/>
    </location>
</feature>
<gene>
    <name evidence="7" type="ORF">LOD99_9631</name>
</gene>
<keyword evidence="8" id="KW-1185">Reference proteome</keyword>
<dbReference type="GO" id="GO:0006412">
    <property type="term" value="P:translation"/>
    <property type="evidence" value="ECO:0007669"/>
    <property type="project" value="InterPro"/>
</dbReference>
<dbReference type="InterPro" id="IPR000244">
    <property type="entry name" value="Ribosomal_bL9"/>
</dbReference>
<evidence type="ECO:0000259" key="6">
    <source>
        <dbReference type="Pfam" id="PF01281"/>
    </source>
</evidence>
<sequence length="218" mass="25245">MNLVSLTKPLSSYFYVQVFSRIQVAWVGQIRESKKFIQHPNRDRRLPIYMLTDVEAVGLKGEIVWVLPGTARNHLIPNKQAIPARIYDPYLRGQRYMILQANKLGTLGDSIQTPEIKLAKAVQIVKKILEENVLTYIPDVINFTIYPEDISLRYREEIDLNIPRECIGSIEEEEEVRWPLTEVGVYHFKVQINPGVFQDAKLEVRDPIIRVNPKLSYA</sequence>
<dbReference type="Gene3D" id="3.40.5.10">
    <property type="entry name" value="Ribosomal protein L9, N-terminal domain"/>
    <property type="match status" value="1"/>
</dbReference>
<dbReference type="InterPro" id="IPR009027">
    <property type="entry name" value="Ribosomal_bL9/RNase_H1_N"/>
</dbReference>
<evidence type="ECO:0000256" key="4">
    <source>
        <dbReference type="ARBA" id="ARBA00035194"/>
    </source>
</evidence>
<evidence type="ECO:0000256" key="1">
    <source>
        <dbReference type="ARBA" id="ARBA00010605"/>
    </source>
</evidence>
<evidence type="ECO:0000256" key="2">
    <source>
        <dbReference type="ARBA" id="ARBA00022980"/>
    </source>
</evidence>
<dbReference type="InterPro" id="IPR020070">
    <property type="entry name" value="Ribosomal_bL9_N"/>
</dbReference>
<accession>A0AAV7KTB4</accession>
<comment type="caution">
    <text evidence="7">The sequence shown here is derived from an EMBL/GenBank/DDBJ whole genome shotgun (WGS) entry which is preliminary data.</text>
</comment>
<dbReference type="AlphaFoldDB" id="A0AAV7KTB4"/>
<dbReference type="GO" id="GO:0003735">
    <property type="term" value="F:structural constituent of ribosome"/>
    <property type="evidence" value="ECO:0007669"/>
    <property type="project" value="InterPro"/>
</dbReference>
<dbReference type="SUPFAM" id="SSF55658">
    <property type="entry name" value="L9 N-domain-like"/>
    <property type="match status" value="1"/>
</dbReference>
<comment type="similarity">
    <text evidence="1">Belongs to the bacterial ribosomal protein bL9 family.</text>
</comment>
<dbReference type="GO" id="GO:0005840">
    <property type="term" value="C:ribosome"/>
    <property type="evidence" value="ECO:0007669"/>
    <property type="project" value="UniProtKB-KW"/>
</dbReference>
<dbReference type="PANTHER" id="PTHR21368">
    <property type="entry name" value="50S RIBOSOMAL PROTEIN L9"/>
    <property type="match status" value="1"/>
</dbReference>
<keyword evidence="2" id="KW-0689">Ribosomal protein</keyword>
<dbReference type="GO" id="GO:1990904">
    <property type="term" value="C:ribonucleoprotein complex"/>
    <property type="evidence" value="ECO:0007669"/>
    <property type="project" value="UniProtKB-KW"/>
</dbReference>
<protein>
    <recommendedName>
        <fullName evidence="4">Large ribosomal subunit protein bL9m</fullName>
    </recommendedName>
    <alternativeName>
        <fullName evidence="5">39S ribosomal protein L9, mitochondrial</fullName>
    </alternativeName>
</protein>
<dbReference type="Pfam" id="PF01281">
    <property type="entry name" value="Ribosomal_L9_N"/>
    <property type="match status" value="1"/>
</dbReference>
<evidence type="ECO:0000256" key="5">
    <source>
        <dbReference type="ARBA" id="ARBA00035381"/>
    </source>
</evidence>
<evidence type="ECO:0000313" key="8">
    <source>
        <dbReference type="Proteomes" id="UP001165289"/>
    </source>
</evidence>
<dbReference type="InterPro" id="IPR036935">
    <property type="entry name" value="Ribosomal_bL9_N_sf"/>
</dbReference>